<gene>
    <name evidence="1" type="ORF">CF165_41015</name>
</gene>
<organism evidence="1 2">
    <name type="scientific">Amycolatopsis vastitatis</name>
    <dbReference type="NCBI Taxonomy" id="1905142"/>
    <lineage>
        <taxon>Bacteria</taxon>
        <taxon>Bacillati</taxon>
        <taxon>Actinomycetota</taxon>
        <taxon>Actinomycetes</taxon>
        <taxon>Pseudonocardiales</taxon>
        <taxon>Pseudonocardiaceae</taxon>
        <taxon>Amycolatopsis</taxon>
    </lineage>
</organism>
<dbReference type="Pfam" id="PF11583">
    <property type="entry name" value="AurF"/>
    <property type="match status" value="1"/>
</dbReference>
<protein>
    <recommendedName>
        <fullName evidence="3">Diiron oxygenase</fullName>
    </recommendedName>
</protein>
<dbReference type="GO" id="GO:0016491">
    <property type="term" value="F:oxidoreductase activity"/>
    <property type="evidence" value="ECO:0007669"/>
    <property type="project" value="InterPro"/>
</dbReference>
<sequence>MNQERIAQRLLRSSASRSYDPQVDIDWRAPIDEDKLYFPTRRLPLYGTPLWESLSPEQRIEVARQEAITLSSVIIHAE</sequence>
<comment type="caution">
    <text evidence="1">The sequence shown here is derived from an EMBL/GenBank/DDBJ whole genome shotgun (WGS) entry which is preliminary data.</text>
</comment>
<reference evidence="2" key="1">
    <citation type="submission" date="2017-07" db="EMBL/GenBank/DDBJ databases">
        <title>Comparative genome mining reveals phylogenetic distribution patterns of secondary metabolites in Amycolatopsis.</title>
        <authorList>
            <person name="Adamek M."/>
            <person name="Alanjary M."/>
            <person name="Sales-Ortells H."/>
            <person name="Goodfellow M."/>
            <person name="Bull A.T."/>
            <person name="Kalinowski J."/>
            <person name="Ziemert N."/>
        </authorList>
    </citation>
    <scope>NUCLEOTIDE SEQUENCE [LARGE SCALE GENOMIC DNA]</scope>
    <source>
        <strain evidence="2">H5</strain>
    </source>
</reference>
<feature type="non-terminal residue" evidence="1">
    <location>
        <position position="78"/>
    </location>
</feature>
<keyword evidence="2" id="KW-1185">Reference proteome</keyword>
<evidence type="ECO:0000313" key="1">
    <source>
        <dbReference type="EMBL" id="OXM60782.1"/>
    </source>
</evidence>
<evidence type="ECO:0008006" key="3">
    <source>
        <dbReference type="Google" id="ProtNLM"/>
    </source>
</evidence>
<dbReference type="Proteomes" id="UP000215199">
    <property type="component" value="Unassembled WGS sequence"/>
</dbReference>
<name>A0A229SPM9_9PSEU</name>
<dbReference type="AlphaFoldDB" id="A0A229SPM9"/>
<dbReference type="EMBL" id="NMUL01000056">
    <property type="protein sequence ID" value="OXM60782.1"/>
    <property type="molecule type" value="Genomic_DNA"/>
</dbReference>
<accession>A0A229SPM9</accession>
<dbReference type="InterPro" id="IPR012348">
    <property type="entry name" value="RNR-like"/>
</dbReference>
<dbReference type="InterPro" id="IPR025859">
    <property type="entry name" value="AurF/CmlI"/>
</dbReference>
<dbReference type="RefSeq" id="WP_143268802.1">
    <property type="nucleotide sequence ID" value="NZ_NMUL01000056.1"/>
</dbReference>
<dbReference type="Gene3D" id="1.10.620.20">
    <property type="entry name" value="Ribonucleotide Reductase, subunit A"/>
    <property type="match status" value="1"/>
</dbReference>
<proteinExistence type="predicted"/>
<evidence type="ECO:0000313" key="2">
    <source>
        <dbReference type="Proteomes" id="UP000215199"/>
    </source>
</evidence>